<keyword evidence="2" id="KW-1185">Reference proteome</keyword>
<dbReference type="OrthoDB" id="5812527at2759"/>
<accession>A0A0C2D0Z6</accession>
<sequence>MKSFERQFVNGISMNIVLVHGAAQAKPEMQSREPALKWRTTGVGHADYYRIETKWKYIVALRLATATVYVDKLCTRMTSIRIKTLTRLVFHVSVASSVVDEPLPADVYWSLPFNMMIKNQQVFVACHKIYGNLKINQH</sequence>
<protein>
    <submittedName>
        <fullName evidence="1">Uncharacterized protein</fullName>
    </submittedName>
</protein>
<evidence type="ECO:0000313" key="2">
    <source>
        <dbReference type="Proteomes" id="UP000054047"/>
    </source>
</evidence>
<evidence type="ECO:0000313" key="1">
    <source>
        <dbReference type="EMBL" id="KIH62993.1"/>
    </source>
</evidence>
<organism evidence="1 2">
    <name type="scientific">Ancylostoma duodenale</name>
    <dbReference type="NCBI Taxonomy" id="51022"/>
    <lineage>
        <taxon>Eukaryota</taxon>
        <taxon>Metazoa</taxon>
        <taxon>Ecdysozoa</taxon>
        <taxon>Nematoda</taxon>
        <taxon>Chromadorea</taxon>
        <taxon>Rhabditida</taxon>
        <taxon>Rhabditina</taxon>
        <taxon>Rhabditomorpha</taxon>
        <taxon>Strongyloidea</taxon>
        <taxon>Ancylostomatidae</taxon>
        <taxon>Ancylostomatinae</taxon>
        <taxon>Ancylostoma</taxon>
    </lineage>
</organism>
<dbReference type="EMBL" id="KN728949">
    <property type="protein sequence ID" value="KIH62993.1"/>
    <property type="molecule type" value="Genomic_DNA"/>
</dbReference>
<proteinExistence type="predicted"/>
<dbReference type="Proteomes" id="UP000054047">
    <property type="component" value="Unassembled WGS sequence"/>
</dbReference>
<name>A0A0C2D0Z6_9BILA</name>
<reference evidence="1 2" key="1">
    <citation type="submission" date="2013-12" db="EMBL/GenBank/DDBJ databases">
        <title>Draft genome of the parsitic nematode Ancylostoma duodenale.</title>
        <authorList>
            <person name="Mitreva M."/>
        </authorList>
    </citation>
    <scope>NUCLEOTIDE SEQUENCE [LARGE SCALE GENOMIC DNA]</scope>
    <source>
        <strain evidence="1 2">Zhejiang</strain>
    </source>
</reference>
<gene>
    <name evidence="1" type="ORF">ANCDUO_06716</name>
</gene>
<dbReference type="AlphaFoldDB" id="A0A0C2D0Z6"/>